<evidence type="ECO:0000259" key="24">
    <source>
        <dbReference type="PROSITE" id="PS51007"/>
    </source>
</evidence>
<accession>A0A369CHV9</accession>
<evidence type="ECO:0000256" key="23">
    <source>
        <dbReference type="SAM" id="Phobius"/>
    </source>
</evidence>
<feature type="binding site" description="axial binding residue" evidence="20">
    <location>
        <position position="207"/>
    </location>
    <ligand>
        <name>heme c</name>
        <dbReference type="ChEBI" id="CHEBI:61717"/>
        <label>2</label>
    </ligand>
    <ligandPart>
        <name>Fe</name>
        <dbReference type="ChEBI" id="CHEBI:18248"/>
    </ligandPart>
</feature>
<keyword evidence="8 19" id="KW-0679">Respiratory chain</keyword>
<evidence type="ECO:0000256" key="13">
    <source>
        <dbReference type="ARBA" id="ARBA00022982"/>
    </source>
</evidence>
<feature type="domain" description="Cytochrome c" evidence="24">
    <location>
        <begin position="189"/>
        <end position="281"/>
    </location>
</feature>
<evidence type="ECO:0000256" key="12">
    <source>
        <dbReference type="ARBA" id="ARBA00022781"/>
    </source>
</evidence>
<evidence type="ECO:0000256" key="20">
    <source>
        <dbReference type="PIRSR" id="PIRSR000006-1"/>
    </source>
</evidence>
<keyword evidence="13 19" id="KW-0249">Electron transport</keyword>
<keyword evidence="16 19" id="KW-0408">Iron</keyword>
<organism evidence="25 26">
    <name type="scientific">Thioalbus denitrificans</name>
    <dbReference type="NCBI Taxonomy" id="547122"/>
    <lineage>
        <taxon>Bacteria</taxon>
        <taxon>Pseudomonadati</taxon>
        <taxon>Pseudomonadota</taxon>
        <taxon>Gammaproteobacteria</taxon>
        <taxon>Chromatiales</taxon>
        <taxon>Ectothiorhodospiraceae</taxon>
        <taxon>Thioalbus</taxon>
    </lineage>
</organism>
<dbReference type="InterPro" id="IPR050597">
    <property type="entry name" value="Cytochrome_c_Oxidase_Subunit"/>
</dbReference>
<dbReference type="InterPro" id="IPR008168">
    <property type="entry name" value="Cyt_C_IC"/>
</dbReference>
<dbReference type="GO" id="GO:1902600">
    <property type="term" value="P:proton transmembrane transport"/>
    <property type="evidence" value="ECO:0007669"/>
    <property type="project" value="UniProtKB-KW"/>
</dbReference>
<dbReference type="Pfam" id="PF13442">
    <property type="entry name" value="Cytochrome_CBB3"/>
    <property type="match status" value="2"/>
</dbReference>
<dbReference type="Gene3D" id="6.10.280.130">
    <property type="match status" value="1"/>
</dbReference>
<keyword evidence="26" id="KW-1185">Reference proteome</keyword>
<dbReference type="OrthoDB" id="9811281at2"/>
<evidence type="ECO:0000313" key="25">
    <source>
        <dbReference type="EMBL" id="RCX33273.1"/>
    </source>
</evidence>
<evidence type="ECO:0000256" key="21">
    <source>
        <dbReference type="PIRSR" id="PIRSR000006-2"/>
    </source>
</evidence>
<keyword evidence="10 19" id="KW-0479">Metal-binding</keyword>
<evidence type="ECO:0000256" key="18">
    <source>
        <dbReference type="ARBA" id="ARBA00023136"/>
    </source>
</evidence>
<feature type="binding site" description="axial binding residue" evidence="20">
    <location>
        <position position="258"/>
    </location>
    <ligand>
        <name>heme c</name>
        <dbReference type="ChEBI" id="CHEBI:61717"/>
        <label>1</label>
    </ligand>
    <ligandPart>
        <name>Fe</name>
        <dbReference type="ChEBI" id="CHEBI:18248"/>
    </ligandPart>
</feature>
<keyword evidence="15 19" id="KW-0560">Oxidoreductase</keyword>
<evidence type="ECO:0000256" key="19">
    <source>
        <dbReference type="PIRNR" id="PIRNR000006"/>
    </source>
</evidence>
<dbReference type="PANTHER" id="PTHR33751:SF1">
    <property type="entry name" value="CBB3-TYPE CYTOCHROME C OXIDASE SUBUNIT FIXP"/>
    <property type="match status" value="1"/>
</dbReference>
<evidence type="ECO:0000256" key="8">
    <source>
        <dbReference type="ARBA" id="ARBA00022660"/>
    </source>
</evidence>
<evidence type="ECO:0000256" key="16">
    <source>
        <dbReference type="ARBA" id="ARBA00023004"/>
    </source>
</evidence>
<keyword evidence="4 19" id="KW-0813">Transport</keyword>
<dbReference type="RefSeq" id="WP_114278133.1">
    <property type="nucleotide sequence ID" value="NZ_QPJY01000001.1"/>
</dbReference>
<feature type="coiled-coil region" evidence="22">
    <location>
        <begin position="69"/>
        <end position="96"/>
    </location>
</feature>
<keyword evidence="5 19" id="KW-1003">Cell membrane</keyword>
<comment type="subcellular location">
    <subcellularLocation>
        <location evidence="1 19">Cell inner membrane</location>
    </subcellularLocation>
</comment>
<feature type="binding site" description="axial binding residue" evidence="20">
    <location>
        <position position="124"/>
    </location>
    <ligand>
        <name>heme c</name>
        <dbReference type="ChEBI" id="CHEBI:61717"/>
        <label>1</label>
    </ligand>
    <ligandPart>
        <name>Fe</name>
        <dbReference type="ChEBI" id="CHEBI:18248"/>
    </ligandPart>
</feature>
<feature type="binding site" description="covalent" evidence="21">
    <location>
        <position position="203"/>
    </location>
    <ligand>
        <name>heme c</name>
        <dbReference type="ChEBI" id="CHEBI:61717"/>
        <label>2</label>
    </ligand>
</feature>
<dbReference type="GO" id="GO:0005506">
    <property type="term" value="F:iron ion binding"/>
    <property type="evidence" value="ECO:0007669"/>
    <property type="project" value="InterPro"/>
</dbReference>
<keyword evidence="12 19" id="KW-0375">Hydrogen ion transport</keyword>
<comment type="pathway">
    <text evidence="2 19">Energy metabolism; oxidative phosphorylation.</text>
</comment>
<dbReference type="PRINTS" id="PR00605">
    <property type="entry name" value="CYTCHROMECIC"/>
</dbReference>
<dbReference type="Gene3D" id="1.10.760.10">
    <property type="entry name" value="Cytochrome c-like domain"/>
    <property type="match status" value="2"/>
</dbReference>
<evidence type="ECO:0000256" key="17">
    <source>
        <dbReference type="ARBA" id="ARBA00023065"/>
    </source>
</evidence>
<evidence type="ECO:0000256" key="9">
    <source>
        <dbReference type="ARBA" id="ARBA00022692"/>
    </source>
</evidence>
<dbReference type="GO" id="GO:0009055">
    <property type="term" value="F:electron transfer activity"/>
    <property type="evidence" value="ECO:0007669"/>
    <property type="project" value="InterPro"/>
</dbReference>
<keyword evidence="7 19" id="KW-0349">Heme</keyword>
<dbReference type="PROSITE" id="PS51007">
    <property type="entry name" value="CYTC"/>
    <property type="match status" value="2"/>
</dbReference>
<keyword evidence="14 23" id="KW-1133">Transmembrane helix</keyword>
<evidence type="ECO:0000256" key="11">
    <source>
        <dbReference type="ARBA" id="ARBA00022737"/>
    </source>
</evidence>
<evidence type="ECO:0000313" key="26">
    <source>
        <dbReference type="Proteomes" id="UP000252707"/>
    </source>
</evidence>
<dbReference type="InterPro" id="IPR036909">
    <property type="entry name" value="Cyt_c-like_dom_sf"/>
</dbReference>
<evidence type="ECO:0000256" key="4">
    <source>
        <dbReference type="ARBA" id="ARBA00022448"/>
    </source>
</evidence>
<feature type="domain" description="Cytochrome c" evidence="24">
    <location>
        <begin position="107"/>
        <end position="186"/>
    </location>
</feature>
<evidence type="ECO:0000256" key="6">
    <source>
        <dbReference type="ARBA" id="ARBA00022519"/>
    </source>
</evidence>
<dbReference type="GO" id="GO:0016491">
    <property type="term" value="F:oxidoreductase activity"/>
    <property type="evidence" value="ECO:0007669"/>
    <property type="project" value="UniProtKB-KW"/>
</dbReference>
<keyword evidence="22" id="KW-0175">Coiled coil</keyword>
<evidence type="ECO:0000256" key="15">
    <source>
        <dbReference type="ARBA" id="ARBA00023002"/>
    </source>
</evidence>
<comment type="function">
    <text evidence="19">C-type cytochrome. Part of the cbb3-type cytochrome c oxidase complex.</text>
</comment>
<comment type="cofactor">
    <cofactor evidence="19 21">
        <name>heme c</name>
        <dbReference type="ChEBI" id="CHEBI:61717"/>
    </cofactor>
    <text evidence="19 21">Binds 2 heme C groups per subunit.</text>
</comment>
<protein>
    <recommendedName>
        <fullName evidence="19">Cbb3-type cytochrome c oxidase subunit</fullName>
    </recommendedName>
</protein>
<evidence type="ECO:0000256" key="1">
    <source>
        <dbReference type="ARBA" id="ARBA00004533"/>
    </source>
</evidence>
<dbReference type="GO" id="GO:0006119">
    <property type="term" value="P:oxidative phosphorylation"/>
    <property type="evidence" value="ECO:0007669"/>
    <property type="project" value="UniProtKB-UniPathway"/>
</dbReference>
<dbReference type="GO" id="GO:0005886">
    <property type="term" value="C:plasma membrane"/>
    <property type="evidence" value="ECO:0007669"/>
    <property type="project" value="UniProtKB-SubCell"/>
</dbReference>
<evidence type="ECO:0000256" key="10">
    <source>
        <dbReference type="ARBA" id="ARBA00022723"/>
    </source>
</evidence>
<feature type="binding site" description="covalent" evidence="21">
    <location>
        <position position="120"/>
    </location>
    <ligand>
        <name>heme c</name>
        <dbReference type="ChEBI" id="CHEBI:61717"/>
        <label>1</label>
    </ligand>
</feature>
<evidence type="ECO:0000256" key="5">
    <source>
        <dbReference type="ARBA" id="ARBA00022475"/>
    </source>
</evidence>
<feature type="transmembrane region" description="Helical" evidence="23">
    <location>
        <begin position="30"/>
        <end position="52"/>
    </location>
</feature>
<dbReference type="AlphaFoldDB" id="A0A369CHV9"/>
<keyword evidence="11" id="KW-0677">Repeat</keyword>
<dbReference type="InterPro" id="IPR004678">
    <property type="entry name" value="Cyt_c_oxidase_cbb3_su3"/>
</dbReference>
<dbReference type="PIRSF" id="PIRSF000006">
    <property type="entry name" value="Cbb3-Cox_fixP"/>
    <property type="match status" value="1"/>
</dbReference>
<dbReference type="UniPathway" id="UPA00705"/>
<evidence type="ECO:0000256" key="2">
    <source>
        <dbReference type="ARBA" id="ARBA00004673"/>
    </source>
</evidence>
<dbReference type="PANTHER" id="PTHR33751">
    <property type="entry name" value="CBB3-TYPE CYTOCHROME C OXIDASE SUBUNIT FIXP"/>
    <property type="match status" value="1"/>
</dbReference>
<evidence type="ECO:0000256" key="22">
    <source>
        <dbReference type="SAM" id="Coils"/>
    </source>
</evidence>
<dbReference type="Proteomes" id="UP000252707">
    <property type="component" value="Unassembled WGS sequence"/>
</dbReference>
<dbReference type="EMBL" id="QPJY01000001">
    <property type="protein sequence ID" value="RCX33273.1"/>
    <property type="molecule type" value="Genomic_DNA"/>
</dbReference>
<sequence>MTDKVFPGESNTGHVWDDNLRELTNDPPRWWTIAFWASVIWWIVYGIIYPTWPVSLEGANKGLLGWTQIQEYQQGVAEIQAVRAEFEDQIKAKTAKEILADPGLTDYTVASAKVLFGDNCAACHAAGGAGNPGFPVLADDNWIYGGSIETIQQSITMGRQGVMTAHGKILSAQEIDTLANLAVNLSQGKSDPDGMTLFTQKGCIACHGPDAKGMQVLGSANLTDSIWRFTPGGFESAKYTITHGVNDGTDPQTREAQMPSFKDRLDEAAIKKLAVYVYRLGGGQ</sequence>
<dbReference type="InterPro" id="IPR009056">
    <property type="entry name" value="Cyt_c-like_dom"/>
</dbReference>
<keyword evidence="6 19" id="KW-0997">Cell inner membrane</keyword>
<dbReference type="SUPFAM" id="SSF46626">
    <property type="entry name" value="Cytochrome c"/>
    <property type="match status" value="2"/>
</dbReference>
<proteinExistence type="inferred from homology"/>
<evidence type="ECO:0000256" key="14">
    <source>
        <dbReference type="ARBA" id="ARBA00022989"/>
    </source>
</evidence>
<keyword evidence="9 23" id="KW-0812">Transmembrane</keyword>
<name>A0A369CHV9_9GAMM</name>
<feature type="binding site" description="axial binding residue" evidence="20">
    <location>
        <position position="163"/>
    </location>
    <ligand>
        <name>heme c</name>
        <dbReference type="ChEBI" id="CHEBI:61717"/>
        <label>2</label>
    </ligand>
    <ligandPart>
        <name>Fe</name>
        <dbReference type="ChEBI" id="CHEBI:18248"/>
    </ligandPart>
</feature>
<dbReference type="NCBIfam" id="TIGR00782">
    <property type="entry name" value="ccoP"/>
    <property type="match status" value="1"/>
</dbReference>
<evidence type="ECO:0000256" key="3">
    <source>
        <dbReference type="ARBA" id="ARBA00006113"/>
    </source>
</evidence>
<comment type="caution">
    <text evidence="25">The sequence shown here is derived from an EMBL/GenBank/DDBJ whole genome shotgun (WGS) entry which is preliminary data.</text>
</comment>
<dbReference type="GO" id="GO:0020037">
    <property type="term" value="F:heme binding"/>
    <property type="evidence" value="ECO:0007669"/>
    <property type="project" value="InterPro"/>
</dbReference>
<keyword evidence="18 19" id="KW-0472">Membrane</keyword>
<evidence type="ECO:0000256" key="7">
    <source>
        <dbReference type="ARBA" id="ARBA00022617"/>
    </source>
</evidence>
<feature type="binding site" description="covalent" evidence="21">
    <location>
        <position position="206"/>
    </location>
    <ligand>
        <name>heme c</name>
        <dbReference type="ChEBI" id="CHEBI:61717"/>
        <label>2</label>
    </ligand>
</feature>
<comment type="similarity">
    <text evidence="3 19">Belongs to the CcoP / FixP family.</text>
</comment>
<reference evidence="25 26" key="1">
    <citation type="submission" date="2018-07" db="EMBL/GenBank/DDBJ databases">
        <title>Genomic Encyclopedia of Type Strains, Phase IV (KMG-IV): sequencing the most valuable type-strain genomes for metagenomic binning, comparative biology and taxonomic classification.</title>
        <authorList>
            <person name="Goeker M."/>
        </authorList>
    </citation>
    <scope>NUCLEOTIDE SEQUENCE [LARGE SCALE GENOMIC DNA]</scope>
    <source>
        <strain evidence="25 26">DSM 26407</strain>
    </source>
</reference>
<dbReference type="InterPro" id="IPR032858">
    <property type="entry name" value="CcoP_N"/>
</dbReference>
<dbReference type="InterPro" id="IPR038414">
    <property type="entry name" value="CcoP_N_sf"/>
</dbReference>
<comment type="subunit">
    <text evidence="19">Component of the cbb3-type cytochrome c oxidase.</text>
</comment>
<gene>
    <name evidence="25" type="ORF">DFQ59_101574</name>
</gene>
<dbReference type="Pfam" id="PF14715">
    <property type="entry name" value="FixP_N"/>
    <property type="match status" value="1"/>
</dbReference>
<feature type="binding site" description="covalent" evidence="21">
    <location>
        <position position="123"/>
    </location>
    <ligand>
        <name>heme c</name>
        <dbReference type="ChEBI" id="CHEBI:61717"/>
        <label>1</label>
    </ligand>
</feature>
<keyword evidence="17 19" id="KW-0406">Ion transport</keyword>